<dbReference type="STRING" id="1313296.SAMN05661091_2418"/>
<dbReference type="SMART" id="SM00342">
    <property type="entry name" value="HTH_ARAC"/>
    <property type="match status" value="1"/>
</dbReference>
<evidence type="ECO:0000256" key="8">
    <source>
        <dbReference type="PROSITE-ProRule" id="PRU00169"/>
    </source>
</evidence>
<dbReference type="InterPro" id="IPR001789">
    <property type="entry name" value="Sig_transdc_resp-reg_receiver"/>
</dbReference>
<dbReference type="GO" id="GO:0003700">
    <property type="term" value="F:DNA-binding transcription factor activity"/>
    <property type="evidence" value="ECO:0007669"/>
    <property type="project" value="InterPro"/>
</dbReference>
<keyword evidence="5" id="KW-0805">Transcription regulation</keyword>
<keyword evidence="3 8" id="KW-0597">Phosphoprotein</keyword>
<evidence type="ECO:0000259" key="10">
    <source>
        <dbReference type="PROSITE" id="PS50110"/>
    </source>
</evidence>
<evidence type="ECO:0000256" key="5">
    <source>
        <dbReference type="ARBA" id="ARBA00023015"/>
    </source>
</evidence>
<dbReference type="AlphaFoldDB" id="A0A1X7HCD4"/>
<reference evidence="11 12" key="1">
    <citation type="submission" date="2017-04" db="EMBL/GenBank/DDBJ databases">
        <authorList>
            <person name="Afonso C.L."/>
            <person name="Miller P.J."/>
            <person name="Scott M.A."/>
            <person name="Spackman E."/>
            <person name="Goraichik I."/>
            <person name="Dimitrov K.M."/>
            <person name="Suarez D.L."/>
            <person name="Swayne D.E."/>
        </authorList>
    </citation>
    <scope>NUCLEOTIDE SEQUENCE [LARGE SCALE GENOMIC DNA]</scope>
    <source>
        <strain evidence="11 12">N3/975</strain>
    </source>
</reference>
<sequence length="504" mass="57980">MNILVADDESLIRASLRSMLDELGMPVHVIGEARNGEEAIRFVTERQPDLVFVDIRMPKLNGLEVIAHGKTVSPHTKWIILSGYSEFQYAREAIRLGACNYLLKPISLEEVHDSLTHVQELHDAHIMERSRQIEHAIVSSIQGRSGVSQGDHLLETLHCKASVFYFDDFLCDHEEHERQQRFIETLRSLIHNQSLTNSLYSLAMSLPGGQPAILWAWPALHHHQALELQQKMERTVKHLLQDQLAASRAITTIQLEECSNLQTMVGQIEELQRVSSLRVLFPIGGVYPLSELSTIIERAECLPISTHVDNLRRLFRREDYLGYLKAVDCMEKEWNGALSADQHLWRRIHEYISRSLGITLEPGTCVDQASWFALLKNHGDRMLSQASRHDNSSKDIVQQVIAYVEQQYMHDIGIKQIADMFHVTPNYLSSLFHKKHGSTFLKYVTETRMLKAKELLLKEPHLKVQEVAEAVGYYSPRHFTKLFTEYTGCYPSEFRERNKVHTFL</sequence>
<name>A0A1X7HCD4_9BACL</name>
<feature type="domain" description="HTH araC/xylS-type" evidence="9">
    <location>
        <begin position="398"/>
        <end position="497"/>
    </location>
</feature>
<evidence type="ECO:0000256" key="2">
    <source>
        <dbReference type="ARBA" id="ARBA00022490"/>
    </source>
</evidence>
<protein>
    <submittedName>
        <fullName evidence="11">Two-component system, response regulator YesN</fullName>
    </submittedName>
</protein>
<dbReference type="CDD" id="cd17536">
    <property type="entry name" value="REC_YesN-like"/>
    <property type="match status" value="1"/>
</dbReference>
<feature type="modified residue" description="4-aspartylphosphate" evidence="8">
    <location>
        <position position="54"/>
    </location>
</feature>
<dbReference type="PROSITE" id="PS01124">
    <property type="entry name" value="HTH_ARAC_FAMILY_2"/>
    <property type="match status" value="1"/>
</dbReference>
<dbReference type="SUPFAM" id="SSF52172">
    <property type="entry name" value="CheY-like"/>
    <property type="match status" value="1"/>
</dbReference>
<dbReference type="Proteomes" id="UP000192940">
    <property type="component" value="Chromosome I"/>
</dbReference>
<dbReference type="Pfam" id="PF00072">
    <property type="entry name" value="Response_reg"/>
    <property type="match status" value="1"/>
</dbReference>
<dbReference type="PANTHER" id="PTHR42713">
    <property type="entry name" value="HISTIDINE KINASE-RELATED"/>
    <property type="match status" value="1"/>
</dbReference>
<evidence type="ECO:0000256" key="3">
    <source>
        <dbReference type="ARBA" id="ARBA00022553"/>
    </source>
</evidence>
<dbReference type="PANTHER" id="PTHR42713:SF3">
    <property type="entry name" value="TRANSCRIPTIONAL REGULATORY PROTEIN HPTR"/>
    <property type="match status" value="1"/>
</dbReference>
<dbReference type="GO" id="GO:0005737">
    <property type="term" value="C:cytoplasm"/>
    <property type="evidence" value="ECO:0007669"/>
    <property type="project" value="UniProtKB-SubCell"/>
</dbReference>
<keyword evidence="7" id="KW-0804">Transcription</keyword>
<dbReference type="InterPro" id="IPR051552">
    <property type="entry name" value="HptR"/>
</dbReference>
<evidence type="ECO:0000256" key="1">
    <source>
        <dbReference type="ARBA" id="ARBA00004496"/>
    </source>
</evidence>
<dbReference type="InterPro" id="IPR011006">
    <property type="entry name" value="CheY-like_superfamily"/>
</dbReference>
<feature type="domain" description="Response regulatory" evidence="10">
    <location>
        <begin position="2"/>
        <end position="119"/>
    </location>
</feature>
<keyword evidence="4" id="KW-0902">Two-component regulatory system</keyword>
<evidence type="ECO:0000256" key="4">
    <source>
        <dbReference type="ARBA" id="ARBA00023012"/>
    </source>
</evidence>
<dbReference type="RefSeq" id="WP_208919388.1">
    <property type="nucleotide sequence ID" value="NZ_LT840184.1"/>
</dbReference>
<evidence type="ECO:0000256" key="6">
    <source>
        <dbReference type="ARBA" id="ARBA00023125"/>
    </source>
</evidence>
<evidence type="ECO:0000313" key="11">
    <source>
        <dbReference type="EMBL" id="SMF83602.1"/>
    </source>
</evidence>
<evidence type="ECO:0000259" key="9">
    <source>
        <dbReference type="PROSITE" id="PS01124"/>
    </source>
</evidence>
<dbReference type="Gene3D" id="1.10.10.60">
    <property type="entry name" value="Homeodomain-like"/>
    <property type="match status" value="2"/>
</dbReference>
<accession>A0A1X7HCD4</accession>
<keyword evidence="2" id="KW-0963">Cytoplasm</keyword>
<organism evidence="11 12">
    <name type="scientific">Paenibacillus uliginis N3/975</name>
    <dbReference type="NCBI Taxonomy" id="1313296"/>
    <lineage>
        <taxon>Bacteria</taxon>
        <taxon>Bacillati</taxon>
        <taxon>Bacillota</taxon>
        <taxon>Bacilli</taxon>
        <taxon>Bacillales</taxon>
        <taxon>Paenibacillaceae</taxon>
        <taxon>Paenibacillus</taxon>
    </lineage>
</organism>
<gene>
    <name evidence="11" type="ORF">SAMN05661091_2418</name>
</gene>
<dbReference type="PROSITE" id="PS50110">
    <property type="entry name" value="RESPONSE_REGULATORY"/>
    <property type="match status" value="1"/>
</dbReference>
<dbReference type="Gene3D" id="3.40.50.2300">
    <property type="match status" value="1"/>
</dbReference>
<dbReference type="InterPro" id="IPR009057">
    <property type="entry name" value="Homeodomain-like_sf"/>
</dbReference>
<dbReference type="Pfam" id="PF12833">
    <property type="entry name" value="HTH_18"/>
    <property type="match status" value="1"/>
</dbReference>
<dbReference type="SMART" id="SM00448">
    <property type="entry name" value="REC"/>
    <property type="match status" value="1"/>
</dbReference>
<evidence type="ECO:0000313" key="12">
    <source>
        <dbReference type="Proteomes" id="UP000192940"/>
    </source>
</evidence>
<dbReference type="GO" id="GO:0043565">
    <property type="term" value="F:sequence-specific DNA binding"/>
    <property type="evidence" value="ECO:0007669"/>
    <property type="project" value="InterPro"/>
</dbReference>
<keyword evidence="12" id="KW-1185">Reference proteome</keyword>
<evidence type="ECO:0000256" key="7">
    <source>
        <dbReference type="ARBA" id="ARBA00023163"/>
    </source>
</evidence>
<keyword evidence="6" id="KW-0238">DNA-binding</keyword>
<dbReference type="SUPFAM" id="SSF46689">
    <property type="entry name" value="Homeodomain-like"/>
    <property type="match status" value="2"/>
</dbReference>
<dbReference type="EMBL" id="LT840184">
    <property type="protein sequence ID" value="SMF83602.1"/>
    <property type="molecule type" value="Genomic_DNA"/>
</dbReference>
<dbReference type="GO" id="GO:0000160">
    <property type="term" value="P:phosphorelay signal transduction system"/>
    <property type="evidence" value="ECO:0007669"/>
    <property type="project" value="UniProtKB-KW"/>
</dbReference>
<proteinExistence type="predicted"/>
<dbReference type="InterPro" id="IPR018060">
    <property type="entry name" value="HTH_AraC"/>
</dbReference>
<comment type="subcellular location">
    <subcellularLocation>
        <location evidence="1">Cytoplasm</location>
    </subcellularLocation>
</comment>